<feature type="domain" description="NodB homology" evidence="3">
    <location>
        <begin position="77"/>
        <end position="260"/>
    </location>
</feature>
<dbReference type="GO" id="GO:0005975">
    <property type="term" value="P:carbohydrate metabolic process"/>
    <property type="evidence" value="ECO:0007669"/>
    <property type="project" value="InterPro"/>
</dbReference>
<dbReference type="AlphaFoldDB" id="A0A0W0YM33"/>
<comment type="subcellular location">
    <subcellularLocation>
        <location evidence="1">Secreted</location>
    </subcellularLocation>
</comment>
<dbReference type="PATRIC" id="fig|45074.5.peg.2693"/>
<dbReference type="RefSeq" id="WP_058514582.1">
    <property type="nucleotide sequence ID" value="NZ_CAAAIH010000041.1"/>
</dbReference>
<dbReference type="SUPFAM" id="SSF88713">
    <property type="entry name" value="Glycoside hydrolase/deacetylase"/>
    <property type="match status" value="1"/>
</dbReference>
<dbReference type="PANTHER" id="PTHR34216:SF3">
    <property type="entry name" value="POLY-BETA-1,6-N-ACETYL-D-GLUCOSAMINE N-DEACETYLASE"/>
    <property type="match status" value="1"/>
</dbReference>
<dbReference type="PANTHER" id="PTHR34216">
    <property type="match status" value="1"/>
</dbReference>
<evidence type="ECO:0000256" key="1">
    <source>
        <dbReference type="ARBA" id="ARBA00004613"/>
    </source>
</evidence>
<dbReference type="Pfam" id="PF01522">
    <property type="entry name" value="Polysacc_deac_1"/>
    <property type="match status" value="1"/>
</dbReference>
<name>A0A0W0YM33_9GAMM</name>
<evidence type="ECO:0000313" key="5">
    <source>
        <dbReference type="Proteomes" id="UP000054703"/>
    </source>
</evidence>
<sequence length="260" mass="30859">MIPFRPFLRHSYLSILGNFKKISPCVHILNGHIIGDQRKRGEYKFRQLLRGLSNHVDFVNVEKACELIIAKTQLSRPAVAFTFDDGFDDCYHEIAPVLEEFNVNAAFFINPNFTYGDEEYIRKFLKDKAPHLAFRRPMNVDMIRELHHRGFIIGAHGSDHERLLSSDSMFLEHQITECKRKIEDMLQNECAYFAWPYGKYSDISEHAMEMVQKLYRYNFSSDKYTYYTSATVFNRRHFECNWPANHLYYFLSSQRRHELS</sequence>
<dbReference type="STRING" id="45074.Lsan_2504"/>
<dbReference type="EMBL" id="LNYU01000072">
    <property type="protein sequence ID" value="KTD57759.1"/>
    <property type="molecule type" value="Genomic_DNA"/>
</dbReference>
<dbReference type="InterPro" id="IPR051398">
    <property type="entry name" value="Polysacch_Deacetylase"/>
</dbReference>
<keyword evidence="2" id="KW-0732">Signal</keyword>
<dbReference type="GO" id="GO:0005576">
    <property type="term" value="C:extracellular region"/>
    <property type="evidence" value="ECO:0007669"/>
    <property type="project" value="UniProtKB-SubCell"/>
</dbReference>
<gene>
    <name evidence="4" type="primary">wcfH_2</name>
    <name evidence="4" type="ORF">Lsan_2504</name>
</gene>
<dbReference type="PROSITE" id="PS51677">
    <property type="entry name" value="NODB"/>
    <property type="match status" value="1"/>
</dbReference>
<protein>
    <submittedName>
        <fullName evidence="4">Deacetylase</fullName>
    </submittedName>
</protein>
<evidence type="ECO:0000259" key="3">
    <source>
        <dbReference type="PROSITE" id="PS51677"/>
    </source>
</evidence>
<proteinExistence type="predicted"/>
<dbReference type="CDD" id="cd10918">
    <property type="entry name" value="CE4_NodB_like_5s_6s"/>
    <property type="match status" value="1"/>
</dbReference>
<evidence type="ECO:0000313" key="4">
    <source>
        <dbReference type="EMBL" id="KTD57759.1"/>
    </source>
</evidence>
<organism evidence="4 5">
    <name type="scientific">Legionella santicrucis</name>
    <dbReference type="NCBI Taxonomy" id="45074"/>
    <lineage>
        <taxon>Bacteria</taxon>
        <taxon>Pseudomonadati</taxon>
        <taxon>Pseudomonadota</taxon>
        <taxon>Gammaproteobacteria</taxon>
        <taxon>Legionellales</taxon>
        <taxon>Legionellaceae</taxon>
        <taxon>Legionella</taxon>
    </lineage>
</organism>
<dbReference type="OrthoDB" id="9814639at2"/>
<dbReference type="Proteomes" id="UP000054703">
    <property type="component" value="Unassembled WGS sequence"/>
</dbReference>
<dbReference type="InterPro" id="IPR011330">
    <property type="entry name" value="Glyco_hydro/deAcase_b/a-brl"/>
</dbReference>
<dbReference type="GO" id="GO:0016810">
    <property type="term" value="F:hydrolase activity, acting on carbon-nitrogen (but not peptide) bonds"/>
    <property type="evidence" value="ECO:0007669"/>
    <property type="project" value="InterPro"/>
</dbReference>
<comment type="caution">
    <text evidence="4">The sequence shown here is derived from an EMBL/GenBank/DDBJ whole genome shotgun (WGS) entry which is preliminary data.</text>
</comment>
<evidence type="ECO:0000256" key="2">
    <source>
        <dbReference type="ARBA" id="ARBA00022729"/>
    </source>
</evidence>
<dbReference type="Gene3D" id="3.20.20.370">
    <property type="entry name" value="Glycoside hydrolase/deacetylase"/>
    <property type="match status" value="1"/>
</dbReference>
<keyword evidence="5" id="KW-1185">Reference proteome</keyword>
<reference evidence="4 5" key="1">
    <citation type="submission" date="2015-11" db="EMBL/GenBank/DDBJ databases">
        <title>Genomic analysis of 38 Legionella species identifies large and diverse effector repertoires.</title>
        <authorList>
            <person name="Burstein D."/>
            <person name="Amaro F."/>
            <person name="Zusman T."/>
            <person name="Lifshitz Z."/>
            <person name="Cohen O."/>
            <person name="Gilbert J.A."/>
            <person name="Pupko T."/>
            <person name="Shuman H.A."/>
            <person name="Segal G."/>
        </authorList>
    </citation>
    <scope>NUCLEOTIDE SEQUENCE [LARGE SCALE GENOMIC DNA]</scope>
    <source>
        <strain evidence="4 5">SC-63-C7</strain>
    </source>
</reference>
<dbReference type="InterPro" id="IPR002509">
    <property type="entry name" value="NODB_dom"/>
</dbReference>
<accession>A0A0W0YM33</accession>